<dbReference type="EMBL" id="CAJVPL010001025">
    <property type="protein sequence ID" value="CAG8547742.1"/>
    <property type="molecule type" value="Genomic_DNA"/>
</dbReference>
<dbReference type="Proteomes" id="UP000789831">
    <property type="component" value="Unassembled WGS sequence"/>
</dbReference>
<organism evidence="1 2">
    <name type="scientific">Ambispora gerdemannii</name>
    <dbReference type="NCBI Taxonomy" id="144530"/>
    <lineage>
        <taxon>Eukaryota</taxon>
        <taxon>Fungi</taxon>
        <taxon>Fungi incertae sedis</taxon>
        <taxon>Mucoromycota</taxon>
        <taxon>Glomeromycotina</taxon>
        <taxon>Glomeromycetes</taxon>
        <taxon>Archaeosporales</taxon>
        <taxon>Ambisporaceae</taxon>
        <taxon>Ambispora</taxon>
    </lineage>
</organism>
<sequence>MEEYLPELMDEYQKGEQGYQTTDYAKRNRNRYGSDVDLDEDKEDTLILMWVKMIFIFQVKKVT</sequence>
<evidence type="ECO:0000313" key="2">
    <source>
        <dbReference type="Proteomes" id="UP000789831"/>
    </source>
</evidence>
<accession>A0A9N9FP35</accession>
<dbReference type="AlphaFoldDB" id="A0A9N9FP35"/>
<gene>
    <name evidence="1" type="ORF">AGERDE_LOCUS6505</name>
</gene>
<proteinExistence type="predicted"/>
<evidence type="ECO:0000313" key="1">
    <source>
        <dbReference type="EMBL" id="CAG8547742.1"/>
    </source>
</evidence>
<comment type="caution">
    <text evidence="1">The sequence shown here is derived from an EMBL/GenBank/DDBJ whole genome shotgun (WGS) entry which is preliminary data.</text>
</comment>
<keyword evidence="2" id="KW-1185">Reference proteome</keyword>
<protein>
    <submittedName>
        <fullName evidence="1">917_t:CDS:1</fullName>
    </submittedName>
</protein>
<name>A0A9N9FP35_9GLOM</name>
<reference evidence="1" key="1">
    <citation type="submission" date="2021-06" db="EMBL/GenBank/DDBJ databases">
        <authorList>
            <person name="Kallberg Y."/>
            <person name="Tangrot J."/>
            <person name="Rosling A."/>
        </authorList>
    </citation>
    <scope>NUCLEOTIDE SEQUENCE</scope>
    <source>
        <strain evidence="1">MT106</strain>
    </source>
</reference>